<evidence type="ECO:0000256" key="4">
    <source>
        <dbReference type="ARBA" id="ARBA00022692"/>
    </source>
</evidence>
<dbReference type="ExpressionAtlas" id="A0A317YF04">
    <property type="expression patterns" value="baseline and differential"/>
</dbReference>
<evidence type="ECO:0000256" key="2">
    <source>
        <dbReference type="ARBA" id="ARBA00022490"/>
    </source>
</evidence>
<dbReference type="Proteomes" id="UP000251960">
    <property type="component" value="Chromosome 1"/>
</dbReference>
<evidence type="ECO:0000256" key="8">
    <source>
        <dbReference type="SAM" id="Phobius"/>
    </source>
</evidence>
<dbReference type="EMBL" id="NCVQ01000001">
    <property type="protein sequence ID" value="PWZ56451.1"/>
    <property type="molecule type" value="Genomic_DNA"/>
</dbReference>
<feature type="chain" id="PRO_5016444806" evidence="9">
    <location>
        <begin position="35"/>
        <end position="185"/>
    </location>
</feature>
<dbReference type="GO" id="GO:0016020">
    <property type="term" value="C:membrane"/>
    <property type="evidence" value="ECO:0007669"/>
    <property type="project" value="UniProtKB-SubCell"/>
</dbReference>
<protein>
    <submittedName>
        <fullName evidence="10">Eukaryotic translation initiation factor 3 subunit E</fullName>
    </submittedName>
</protein>
<dbReference type="InterPro" id="IPR016650">
    <property type="entry name" value="eIF3e"/>
</dbReference>
<keyword evidence="2" id="KW-0963">Cytoplasm</keyword>
<keyword evidence="5" id="KW-0648">Protein biosynthesis</keyword>
<comment type="caution">
    <text evidence="10">The sequence shown here is derived from an EMBL/GenBank/DDBJ whole genome shotgun (WGS) entry which is preliminary data.</text>
</comment>
<dbReference type="GO" id="GO:0015108">
    <property type="term" value="F:chloride transmembrane transporter activity"/>
    <property type="evidence" value="ECO:0007669"/>
    <property type="project" value="InterPro"/>
</dbReference>
<dbReference type="SUPFAM" id="SSF81340">
    <property type="entry name" value="Clc chloride channel"/>
    <property type="match status" value="1"/>
</dbReference>
<dbReference type="GO" id="GO:0005852">
    <property type="term" value="C:eukaryotic translation initiation factor 3 complex"/>
    <property type="evidence" value="ECO:0007669"/>
    <property type="project" value="InterPro"/>
</dbReference>
<dbReference type="InterPro" id="IPR011990">
    <property type="entry name" value="TPR-like_helical_dom_sf"/>
</dbReference>
<dbReference type="Pfam" id="PF00654">
    <property type="entry name" value="Voltage_CLC"/>
    <property type="match status" value="1"/>
</dbReference>
<evidence type="ECO:0000256" key="7">
    <source>
        <dbReference type="ARBA" id="ARBA00023136"/>
    </source>
</evidence>
<sequence>MAAPSLSRGGCRRHLTLVLAELALSPVVPLPAEANTPSPRPSLLDSPIPGLPRLRPHLLPMVGMAATLASVCSVPLTSVLLLFELTKDYRILLPLMIDPDQIEALYQYAKFQFECGNYSGAANYLYQYGALCTNSERNVSALWGKLAAEILMQSWDLALEELNRLKEIIDSKVLECYTDKCTPSY</sequence>
<reference evidence="10" key="1">
    <citation type="journal article" date="2018" name="Nat. Genet.">
        <title>Extensive intraspecific gene order and gene structural variations between Mo17 and other maize genomes.</title>
        <authorList>
            <person name="Sun S."/>
            <person name="Zhou Y."/>
            <person name="Chen J."/>
            <person name="Shi J."/>
            <person name="Zhao H."/>
            <person name="Zhao H."/>
            <person name="Song W."/>
            <person name="Zhang M."/>
            <person name="Cui Y."/>
            <person name="Dong X."/>
            <person name="Liu H."/>
            <person name="Ma X."/>
            <person name="Jiao Y."/>
            <person name="Wang B."/>
            <person name="Wei X."/>
            <person name="Stein J.C."/>
            <person name="Glaubitz J.C."/>
            <person name="Lu F."/>
            <person name="Yu G."/>
            <person name="Liang C."/>
            <person name="Fengler K."/>
            <person name="Li B."/>
            <person name="Rafalski A."/>
            <person name="Schnable P.S."/>
            <person name="Ware D.H."/>
            <person name="Buckler E.S."/>
            <person name="Lai J."/>
        </authorList>
    </citation>
    <scope>NUCLEOTIDE SEQUENCE [LARGE SCALE GENOMIC DNA]</scope>
    <source>
        <tissue evidence="10">Seedling</tissue>
    </source>
</reference>
<evidence type="ECO:0000256" key="6">
    <source>
        <dbReference type="ARBA" id="ARBA00022989"/>
    </source>
</evidence>
<keyword evidence="7 8" id="KW-0472">Membrane</keyword>
<keyword evidence="3 10" id="KW-0396">Initiation factor</keyword>
<keyword evidence="9" id="KW-0732">Signal</keyword>
<evidence type="ECO:0000256" key="5">
    <source>
        <dbReference type="ARBA" id="ARBA00022917"/>
    </source>
</evidence>
<dbReference type="SUPFAM" id="SSF48452">
    <property type="entry name" value="TPR-like"/>
    <property type="match status" value="1"/>
</dbReference>
<dbReference type="PANTHER" id="PTHR10317">
    <property type="entry name" value="EUKARYOTIC TRANSLATION INITIATION FACTOR 3 SUBUNIT E"/>
    <property type="match status" value="1"/>
</dbReference>
<feature type="signal peptide" evidence="9">
    <location>
        <begin position="1"/>
        <end position="34"/>
    </location>
</feature>
<accession>A0A317YF04</accession>
<keyword evidence="6 8" id="KW-1133">Transmembrane helix</keyword>
<dbReference type="GO" id="GO:0003743">
    <property type="term" value="F:translation initiation factor activity"/>
    <property type="evidence" value="ECO:0007669"/>
    <property type="project" value="UniProtKB-KW"/>
</dbReference>
<proteinExistence type="predicted"/>
<dbReference type="Gene3D" id="1.10.3080.10">
    <property type="entry name" value="Clc chloride channel"/>
    <property type="match status" value="1"/>
</dbReference>
<keyword evidence="4 8" id="KW-0812">Transmembrane</keyword>
<dbReference type="InterPro" id="IPR014743">
    <property type="entry name" value="Cl-channel_core"/>
</dbReference>
<evidence type="ECO:0000256" key="3">
    <source>
        <dbReference type="ARBA" id="ARBA00022540"/>
    </source>
</evidence>
<comment type="subcellular location">
    <subcellularLocation>
        <location evidence="1">Membrane</location>
        <topology evidence="1">Multi-pass membrane protein</topology>
    </subcellularLocation>
</comment>
<organism evidence="10">
    <name type="scientific">Zea mays</name>
    <name type="common">Maize</name>
    <dbReference type="NCBI Taxonomy" id="4577"/>
    <lineage>
        <taxon>Eukaryota</taxon>
        <taxon>Viridiplantae</taxon>
        <taxon>Streptophyta</taxon>
        <taxon>Embryophyta</taxon>
        <taxon>Tracheophyta</taxon>
        <taxon>Spermatophyta</taxon>
        <taxon>Magnoliopsida</taxon>
        <taxon>Liliopsida</taxon>
        <taxon>Poales</taxon>
        <taxon>Poaceae</taxon>
        <taxon>PACMAD clade</taxon>
        <taxon>Panicoideae</taxon>
        <taxon>Andropogonodae</taxon>
        <taxon>Andropogoneae</taxon>
        <taxon>Tripsacinae</taxon>
        <taxon>Zea</taxon>
    </lineage>
</organism>
<evidence type="ECO:0000313" key="10">
    <source>
        <dbReference type="EMBL" id="PWZ56451.1"/>
    </source>
</evidence>
<dbReference type="InterPro" id="IPR001807">
    <property type="entry name" value="ClC"/>
</dbReference>
<feature type="transmembrane region" description="Helical" evidence="8">
    <location>
        <begin position="58"/>
        <end position="83"/>
    </location>
</feature>
<dbReference type="AlphaFoldDB" id="A0A317YF04"/>
<gene>
    <name evidence="10" type="primary">TIF3E1_1</name>
    <name evidence="10" type="ORF">Zm00014a_042527</name>
</gene>
<evidence type="ECO:0000256" key="9">
    <source>
        <dbReference type="SAM" id="SignalP"/>
    </source>
</evidence>
<evidence type="ECO:0000256" key="1">
    <source>
        <dbReference type="ARBA" id="ARBA00004141"/>
    </source>
</evidence>
<name>A0A317YF04_MAIZE</name>